<feature type="transmembrane region" description="Helical" evidence="16">
    <location>
        <begin position="732"/>
        <end position="757"/>
    </location>
</feature>
<dbReference type="SFLD" id="SFLDG00002">
    <property type="entry name" value="C1.7:_P-type_atpase_like"/>
    <property type="match status" value="1"/>
</dbReference>
<dbReference type="SUPFAM" id="SSF81665">
    <property type="entry name" value="Calcium ATPase, transmembrane domain M"/>
    <property type="match status" value="1"/>
</dbReference>
<feature type="binding site" evidence="16">
    <location>
        <position position="372"/>
    </location>
    <ligand>
        <name>ATP</name>
        <dbReference type="ChEBI" id="CHEBI:30616"/>
    </ligand>
</feature>
<dbReference type="Gene3D" id="3.40.50.1000">
    <property type="entry name" value="HAD superfamily/HAD-like"/>
    <property type="match status" value="1"/>
</dbReference>
<evidence type="ECO:0000256" key="6">
    <source>
        <dbReference type="ARBA" id="ARBA00022692"/>
    </source>
</evidence>
<keyword evidence="8 16" id="KW-0547">Nucleotide-binding</keyword>
<feature type="transmembrane region" description="Helical" evidence="16">
    <location>
        <begin position="233"/>
        <end position="258"/>
    </location>
</feature>
<keyword evidence="5 16" id="KW-0597">Phosphoprotein</keyword>
<evidence type="ECO:0000256" key="1">
    <source>
        <dbReference type="ARBA" id="ARBA00004651"/>
    </source>
</evidence>
<keyword evidence="20" id="KW-1185">Reference proteome</keyword>
<evidence type="ECO:0000256" key="7">
    <source>
        <dbReference type="ARBA" id="ARBA00022723"/>
    </source>
</evidence>
<evidence type="ECO:0000256" key="4">
    <source>
        <dbReference type="ARBA" id="ARBA00022538"/>
    </source>
</evidence>
<comment type="similarity">
    <text evidence="16">Belongs to the cation transport ATPase (P-type) (TC 3.A.3) family. Type IA subfamily.</text>
</comment>
<evidence type="ECO:0000256" key="3">
    <source>
        <dbReference type="ARBA" id="ARBA00022475"/>
    </source>
</evidence>
<feature type="binding site" evidence="16">
    <location>
        <begin position="406"/>
        <end position="413"/>
    </location>
    <ligand>
        <name>ATP</name>
        <dbReference type="ChEBI" id="CHEBI:30616"/>
    </ligand>
</feature>
<accession>A0ABP8TRB1</accession>
<feature type="binding site" evidence="16">
    <location>
        <position position="600"/>
    </location>
    <ligand>
        <name>Mg(2+)</name>
        <dbReference type="ChEBI" id="CHEBI:18420"/>
    </ligand>
</feature>
<dbReference type="HAMAP" id="MF_00285">
    <property type="entry name" value="KdpB"/>
    <property type="match status" value="1"/>
</dbReference>
<evidence type="ECO:0000256" key="8">
    <source>
        <dbReference type="ARBA" id="ARBA00022741"/>
    </source>
</evidence>
<name>A0ABP8TRB1_9ACTN</name>
<gene>
    <name evidence="16 19" type="primary">kdpB</name>
    <name evidence="19" type="ORF">GCM10023195_49910</name>
</gene>
<keyword evidence="14 16" id="KW-0406">Ion transport</keyword>
<feature type="region of interest" description="Disordered" evidence="17">
    <location>
        <begin position="426"/>
        <end position="456"/>
    </location>
</feature>
<evidence type="ECO:0000256" key="15">
    <source>
        <dbReference type="ARBA" id="ARBA00023136"/>
    </source>
</evidence>
<dbReference type="InterPro" id="IPR001757">
    <property type="entry name" value="P_typ_ATPase"/>
</dbReference>
<dbReference type="Proteomes" id="UP001500212">
    <property type="component" value="Unassembled WGS sequence"/>
</dbReference>
<dbReference type="SUPFAM" id="SSF56784">
    <property type="entry name" value="HAD-like"/>
    <property type="match status" value="1"/>
</dbReference>
<evidence type="ECO:0000313" key="19">
    <source>
        <dbReference type="EMBL" id="GAA4611736.1"/>
    </source>
</evidence>
<feature type="transmembrane region" description="Helical" evidence="16">
    <location>
        <begin position="692"/>
        <end position="712"/>
    </location>
</feature>
<dbReference type="InterPro" id="IPR018303">
    <property type="entry name" value="ATPase_P-typ_P_site"/>
</dbReference>
<keyword evidence="13 16" id="KW-1133">Transmembrane helix</keyword>
<evidence type="ECO:0000256" key="9">
    <source>
        <dbReference type="ARBA" id="ARBA00022840"/>
    </source>
</evidence>
<keyword evidence="9 16" id="KW-0067">ATP-binding</keyword>
<keyword evidence="7 16" id="KW-0479">Metal-binding</keyword>
<keyword evidence="3 16" id="KW-1003">Cell membrane</keyword>
<feature type="region of interest" description="Disordered" evidence="17">
    <location>
        <begin position="1"/>
        <end position="25"/>
    </location>
</feature>
<keyword evidence="10 16" id="KW-0460">Magnesium</keyword>
<keyword evidence="4 16" id="KW-0633">Potassium transport</keyword>
<feature type="transmembrane region" description="Helical" evidence="16">
    <location>
        <begin position="278"/>
        <end position="304"/>
    </location>
</feature>
<dbReference type="InterPro" id="IPR008250">
    <property type="entry name" value="ATPase_P-typ_transduc_dom_A_sf"/>
</dbReference>
<organism evidence="19 20">
    <name type="scientific">Actinoallomurus liliacearum</name>
    <dbReference type="NCBI Taxonomy" id="1080073"/>
    <lineage>
        <taxon>Bacteria</taxon>
        <taxon>Bacillati</taxon>
        <taxon>Actinomycetota</taxon>
        <taxon>Actinomycetes</taxon>
        <taxon>Streptosporangiales</taxon>
        <taxon>Thermomonosporaceae</taxon>
        <taxon>Actinoallomurus</taxon>
    </lineage>
</organism>
<evidence type="ECO:0000256" key="10">
    <source>
        <dbReference type="ARBA" id="ARBA00022842"/>
    </source>
</evidence>
<dbReference type="SUPFAM" id="SSF81653">
    <property type="entry name" value="Calcium ATPase, transduction domain A"/>
    <property type="match status" value="1"/>
</dbReference>
<feature type="binding site" evidence="16">
    <location>
        <position position="464"/>
    </location>
    <ligand>
        <name>ATP</name>
        <dbReference type="ChEBI" id="CHEBI:30616"/>
    </ligand>
</feature>
<keyword evidence="6 16" id="KW-0812">Transmembrane</keyword>
<evidence type="ECO:0000256" key="2">
    <source>
        <dbReference type="ARBA" id="ARBA00022448"/>
    </source>
</evidence>
<keyword evidence="15 16" id="KW-0472">Membrane</keyword>
<dbReference type="EMBL" id="BAABHJ010000017">
    <property type="protein sequence ID" value="GAA4611736.1"/>
    <property type="molecule type" value="Genomic_DNA"/>
</dbReference>
<dbReference type="EC" id="7.2.2.6" evidence="16"/>
<feature type="transmembrane region" description="Helical" evidence="16">
    <location>
        <begin position="662"/>
        <end position="680"/>
    </location>
</feature>
<dbReference type="SFLD" id="SFLDS00003">
    <property type="entry name" value="Haloacid_Dehalogenase"/>
    <property type="match status" value="1"/>
</dbReference>
<evidence type="ECO:0000256" key="12">
    <source>
        <dbReference type="ARBA" id="ARBA00022967"/>
    </source>
</evidence>
<keyword evidence="11 16" id="KW-0630">Potassium</keyword>
<proteinExistence type="inferred from homology"/>
<dbReference type="SFLD" id="SFLDF00027">
    <property type="entry name" value="p-type_atpase"/>
    <property type="match status" value="1"/>
</dbReference>
<dbReference type="PRINTS" id="PR00119">
    <property type="entry name" value="CATATPASE"/>
</dbReference>
<dbReference type="Gene3D" id="3.40.1110.10">
    <property type="entry name" value="Calcium-transporting ATPase, cytoplasmic domain N"/>
    <property type="match status" value="1"/>
</dbReference>
<comment type="subunit">
    <text evidence="16">The system is composed of three essential subunits: KdpA, KdpB and KdpC.</text>
</comment>
<dbReference type="RefSeq" id="WP_345358999.1">
    <property type="nucleotide sequence ID" value="NZ_BAABHJ010000017.1"/>
</dbReference>
<evidence type="ECO:0000256" key="14">
    <source>
        <dbReference type="ARBA" id="ARBA00023065"/>
    </source>
</evidence>
<dbReference type="CDD" id="cd02078">
    <property type="entry name" value="P-type_ATPase_K"/>
    <property type="match status" value="1"/>
</dbReference>
<evidence type="ECO:0000256" key="16">
    <source>
        <dbReference type="HAMAP-Rule" id="MF_00285"/>
    </source>
</evidence>
<evidence type="ECO:0000259" key="18">
    <source>
        <dbReference type="Pfam" id="PF00122"/>
    </source>
</evidence>
<comment type="caution">
    <text evidence="19">The sequence shown here is derived from an EMBL/GenBank/DDBJ whole genome shotgun (WGS) entry which is preliminary data.</text>
</comment>
<dbReference type="Pfam" id="PF00702">
    <property type="entry name" value="Hydrolase"/>
    <property type="match status" value="1"/>
</dbReference>
<evidence type="ECO:0000313" key="20">
    <source>
        <dbReference type="Proteomes" id="UP001500212"/>
    </source>
</evidence>
<dbReference type="InterPro" id="IPR006391">
    <property type="entry name" value="P-type_ATPase_bsu_IA"/>
</dbReference>
<evidence type="ECO:0000256" key="5">
    <source>
        <dbReference type="ARBA" id="ARBA00022553"/>
    </source>
</evidence>
<feature type="domain" description="P-type ATPase A" evidence="18">
    <location>
        <begin position="131"/>
        <end position="222"/>
    </location>
</feature>
<dbReference type="InterPro" id="IPR036412">
    <property type="entry name" value="HAD-like_sf"/>
</dbReference>
<dbReference type="SUPFAM" id="SSF81660">
    <property type="entry name" value="Metal cation-transporting ATPase, ATP-binding domain N"/>
    <property type="match status" value="1"/>
</dbReference>
<dbReference type="InterPro" id="IPR023298">
    <property type="entry name" value="ATPase_P-typ_TM_dom_sf"/>
</dbReference>
<protein>
    <recommendedName>
        <fullName evidence="16">Potassium-transporting ATPase ATP-binding subunit</fullName>
        <ecNumber evidence="16">7.2.2.6</ecNumber>
    </recommendedName>
    <alternativeName>
        <fullName evidence="16">ATP phosphohydrolase [potassium-transporting] B chain</fullName>
    </alternativeName>
    <alternativeName>
        <fullName evidence="16">Potassium-binding and translocating subunit B</fullName>
    </alternativeName>
    <alternativeName>
        <fullName evidence="16">Potassium-translocating ATPase B chain</fullName>
    </alternativeName>
</protein>
<feature type="binding site" evidence="16">
    <location>
        <position position="376"/>
    </location>
    <ligand>
        <name>ATP</name>
        <dbReference type="ChEBI" id="CHEBI:30616"/>
    </ligand>
</feature>
<dbReference type="InterPro" id="IPR059000">
    <property type="entry name" value="ATPase_P-type_domA"/>
</dbReference>
<sequence length="761" mass="80420">MSTQVTEAPTEAPEPSKPSGGRVQGGLLDPKQLLTSLPNAVKKLDPRTMWRNPVMFIVEIGAVWSTILAVAKPDWFAWLIVVWLWLTVVFANLAEAVAEGRGKAQADTLRKAKTDTMARRLIDWAPGRRLQEEPVPAPQLQQGDHVVVEAGQIIPGDGDVVEGIASVDESAITGESAPVIRESGGDRSAVTGGTRVLSDQIIVKITQRPGESFIDKMIALVEGANRQKTPNEIALNILLVSLTIIFVMAVATLQPLAIFSKTNQPGVADSLALNAHGVTGIVMVSLLVCLIPTTIGALLSAIGIAGMDRLVQRNVLAMSGRAVEAAGDVNTLLLDKTGTITLGNRQAAAFTPVYGVSEQVLADAAQLSSLADETPEGRSIVVFAKTTYGLRERTPGELNHAEWIEFTAQTRMSGVDLDGDGVPERGAVGRSHGGETGVVGRSHGGETGVVGRSHGGETTRMLRKGAATAVMKWVRDNGGHPTGEIGHIVDGISASGGTPLVVGEVVRENGATTRAHVLGVIHLKDVVKAGMRERFDEMRRMGIRTVMITGDNPLTAKAIADEAGVDDFLAEAKPEDKMALIKKEQQGGKLVAMTGDGTNDAPALAQADVGVAMNTGTSAAKEAGNMVDLDSNPTKLIEIVEIGKQLLITRGALTTFSIANDIAKYFAIIPAMFAAVYPGLDKLNIMRLHSPQSAILSAVIFNAIVIVALIPLALRGVKYRPSSASKLLSRNLYVYGLGGIIAPFIGIKIIDLFIQFLPGMS</sequence>
<feature type="binding site" evidence="16">
    <location>
        <position position="596"/>
    </location>
    <ligand>
        <name>Mg(2+)</name>
        <dbReference type="ChEBI" id="CHEBI:18420"/>
    </ligand>
</feature>
<keyword evidence="12 16" id="KW-1278">Translocase</keyword>
<dbReference type="InterPro" id="IPR044492">
    <property type="entry name" value="P_typ_ATPase_HD_dom"/>
</dbReference>
<feature type="active site" description="4-aspartylphosphate intermediate" evidence="16">
    <location>
        <position position="335"/>
    </location>
</feature>
<dbReference type="PROSITE" id="PS00154">
    <property type="entry name" value="ATPASE_E1_E2"/>
    <property type="match status" value="1"/>
</dbReference>
<dbReference type="PANTHER" id="PTHR43743">
    <property type="entry name" value="POTASSIUM-TRANSPORTING ATPASE ATP-BINDING SUBUNIT"/>
    <property type="match status" value="1"/>
</dbReference>
<comment type="catalytic activity">
    <reaction evidence="16">
        <text>K(+)(out) + ATP + H2O = K(+)(in) + ADP + phosphate + H(+)</text>
        <dbReference type="Rhea" id="RHEA:16777"/>
        <dbReference type="ChEBI" id="CHEBI:15377"/>
        <dbReference type="ChEBI" id="CHEBI:15378"/>
        <dbReference type="ChEBI" id="CHEBI:29103"/>
        <dbReference type="ChEBI" id="CHEBI:30616"/>
        <dbReference type="ChEBI" id="CHEBI:43474"/>
        <dbReference type="ChEBI" id="CHEBI:456216"/>
        <dbReference type="EC" id="7.2.2.6"/>
    </reaction>
</comment>
<feature type="transmembrane region" description="Helical" evidence="16">
    <location>
        <begin position="52"/>
        <end position="69"/>
    </location>
</feature>
<feature type="transmembrane region" description="Helical" evidence="16">
    <location>
        <begin position="75"/>
        <end position="94"/>
    </location>
</feature>
<evidence type="ECO:0000256" key="11">
    <source>
        <dbReference type="ARBA" id="ARBA00022958"/>
    </source>
</evidence>
<dbReference type="InterPro" id="IPR023299">
    <property type="entry name" value="ATPase_P-typ_cyto_dom_N"/>
</dbReference>
<evidence type="ECO:0000256" key="13">
    <source>
        <dbReference type="ARBA" id="ARBA00022989"/>
    </source>
</evidence>
<comment type="subcellular location">
    <subcellularLocation>
        <location evidence="1 16">Cell membrane</location>
        <topology evidence="1 16">Multi-pass membrane protein</topology>
    </subcellularLocation>
</comment>
<dbReference type="InterPro" id="IPR023214">
    <property type="entry name" value="HAD_sf"/>
</dbReference>
<dbReference type="NCBIfam" id="TIGR01494">
    <property type="entry name" value="ATPase_P-type"/>
    <property type="match status" value="2"/>
</dbReference>
<dbReference type="Gene3D" id="2.70.150.10">
    <property type="entry name" value="Calcium-transporting ATPase, cytoplasmic transduction domain A"/>
    <property type="match status" value="1"/>
</dbReference>
<comment type="function">
    <text evidence="16">Part of the high-affinity ATP-driven potassium transport (or Kdp) system, which catalyzes the hydrolysis of ATP coupled with the electrogenic transport of potassium into the cytoplasm. This subunit is responsible for energy coupling to the transport system and for the release of the potassium ions to the cytoplasm.</text>
</comment>
<keyword evidence="2 16" id="KW-0813">Transport</keyword>
<evidence type="ECO:0000256" key="17">
    <source>
        <dbReference type="SAM" id="MobiDB-lite"/>
    </source>
</evidence>
<reference evidence="20" key="1">
    <citation type="journal article" date="2019" name="Int. J. Syst. Evol. Microbiol.">
        <title>The Global Catalogue of Microorganisms (GCM) 10K type strain sequencing project: providing services to taxonomists for standard genome sequencing and annotation.</title>
        <authorList>
            <consortium name="The Broad Institute Genomics Platform"/>
            <consortium name="The Broad Institute Genome Sequencing Center for Infectious Disease"/>
            <person name="Wu L."/>
            <person name="Ma J."/>
        </authorList>
    </citation>
    <scope>NUCLEOTIDE SEQUENCE [LARGE SCALE GENOMIC DNA]</scope>
    <source>
        <strain evidence="20">JCM 17938</strain>
    </source>
</reference>
<dbReference type="Pfam" id="PF00122">
    <property type="entry name" value="E1-E2_ATPase"/>
    <property type="match status" value="1"/>
</dbReference>
<dbReference type="PANTHER" id="PTHR43743:SF1">
    <property type="entry name" value="POTASSIUM-TRANSPORTING ATPASE ATP-BINDING SUBUNIT"/>
    <property type="match status" value="1"/>
</dbReference>